<protein>
    <submittedName>
        <fullName evidence="2">Uncharacterized protein</fullName>
    </submittedName>
</protein>
<dbReference type="EMBL" id="CP039354">
    <property type="protein sequence ID" value="QCE10885.1"/>
    <property type="molecule type" value="Genomic_DNA"/>
</dbReference>
<organism evidence="2 3">
    <name type="scientific">Vigna unguiculata</name>
    <name type="common">Cowpea</name>
    <dbReference type="NCBI Taxonomy" id="3917"/>
    <lineage>
        <taxon>Eukaryota</taxon>
        <taxon>Viridiplantae</taxon>
        <taxon>Streptophyta</taxon>
        <taxon>Embryophyta</taxon>
        <taxon>Tracheophyta</taxon>
        <taxon>Spermatophyta</taxon>
        <taxon>Magnoliopsida</taxon>
        <taxon>eudicotyledons</taxon>
        <taxon>Gunneridae</taxon>
        <taxon>Pentapetalae</taxon>
        <taxon>rosids</taxon>
        <taxon>fabids</taxon>
        <taxon>Fabales</taxon>
        <taxon>Fabaceae</taxon>
        <taxon>Papilionoideae</taxon>
        <taxon>50 kb inversion clade</taxon>
        <taxon>NPAAA clade</taxon>
        <taxon>indigoferoid/millettioid clade</taxon>
        <taxon>Phaseoleae</taxon>
        <taxon>Vigna</taxon>
    </lineage>
</organism>
<name>A0A4D6NFC8_VIGUN</name>
<evidence type="ECO:0000256" key="1">
    <source>
        <dbReference type="SAM" id="Phobius"/>
    </source>
</evidence>
<gene>
    <name evidence="2" type="ORF">DEO72_LG10g2117</name>
</gene>
<proteinExistence type="predicted"/>
<keyword evidence="1" id="KW-0472">Membrane</keyword>
<keyword evidence="1" id="KW-0812">Transmembrane</keyword>
<feature type="transmembrane region" description="Helical" evidence="1">
    <location>
        <begin position="62"/>
        <end position="80"/>
    </location>
</feature>
<accession>A0A4D6NFC8</accession>
<evidence type="ECO:0000313" key="3">
    <source>
        <dbReference type="Proteomes" id="UP000501690"/>
    </source>
</evidence>
<reference evidence="2 3" key="1">
    <citation type="submission" date="2019-04" db="EMBL/GenBank/DDBJ databases">
        <title>An improved genome assembly and genetic linkage map for asparagus bean, Vigna unguiculata ssp. sesquipedialis.</title>
        <authorList>
            <person name="Xia Q."/>
            <person name="Zhang R."/>
            <person name="Dong Y."/>
        </authorList>
    </citation>
    <scope>NUCLEOTIDE SEQUENCE [LARGE SCALE GENOMIC DNA]</scope>
    <source>
        <tissue evidence="2">Leaf</tissue>
    </source>
</reference>
<keyword evidence="1" id="KW-1133">Transmembrane helix</keyword>
<evidence type="ECO:0000313" key="2">
    <source>
        <dbReference type="EMBL" id="QCE10885.1"/>
    </source>
</evidence>
<sequence length="87" mass="10191">MLEGWKDGEKRSAGKDFLEWEQGLKHWGRERIIESALRARKPVVFVNFGFLPKNRLADRRQAMQPLFMIFLGYMINCLAARKDHQAA</sequence>
<keyword evidence="3" id="KW-1185">Reference proteome</keyword>
<dbReference type="Proteomes" id="UP000501690">
    <property type="component" value="Linkage Group LG10"/>
</dbReference>
<dbReference type="AlphaFoldDB" id="A0A4D6NFC8"/>